<dbReference type="GO" id="GO:0046872">
    <property type="term" value="F:metal ion binding"/>
    <property type="evidence" value="ECO:0007669"/>
    <property type="project" value="UniProtKB-UniRule"/>
</dbReference>
<keyword evidence="2" id="KW-0234">DNA repair</keyword>
<dbReference type="Pfam" id="PF00752">
    <property type="entry name" value="XPG_N"/>
    <property type="match status" value="1"/>
</dbReference>
<keyword evidence="2" id="KW-0378">Hydrolase</keyword>
<evidence type="ECO:0000256" key="2">
    <source>
        <dbReference type="RuleBase" id="RU910737"/>
    </source>
</evidence>
<dbReference type="GO" id="GO:0005634">
    <property type="term" value="C:nucleus"/>
    <property type="evidence" value="ECO:0007669"/>
    <property type="project" value="UniProtKB-SubCell"/>
</dbReference>
<keyword evidence="2" id="KW-0269">Exonuclease</keyword>
<comment type="caution">
    <text evidence="4">The sequence shown here is derived from an EMBL/GenBank/DDBJ whole genome shotgun (WGS) entry which is preliminary data.</text>
</comment>
<keyword evidence="2" id="KW-0460">Magnesium</keyword>
<dbReference type="InterPro" id="IPR006084">
    <property type="entry name" value="XPG/Rad2"/>
</dbReference>
<keyword evidence="2" id="KW-0267">Excision nuclease</keyword>
<organism evidence="4 5">
    <name type="scientific">Phytophthora infestans</name>
    <name type="common">Potato late blight agent</name>
    <name type="synonym">Botrytis infestans</name>
    <dbReference type="NCBI Taxonomy" id="4787"/>
    <lineage>
        <taxon>Eukaryota</taxon>
        <taxon>Sar</taxon>
        <taxon>Stramenopiles</taxon>
        <taxon>Oomycota</taxon>
        <taxon>Peronosporomycetes</taxon>
        <taxon>Peronosporales</taxon>
        <taxon>Peronosporaceae</taxon>
        <taxon>Phytophthora</taxon>
    </lineage>
</organism>
<name>A0A8S9TVJ3_PHYIN</name>
<dbReference type="InterPro" id="IPR029060">
    <property type="entry name" value="PIN-like_dom_sf"/>
</dbReference>
<dbReference type="GO" id="GO:0006281">
    <property type="term" value="P:DNA repair"/>
    <property type="evidence" value="ECO:0007669"/>
    <property type="project" value="UniProtKB-UniRule"/>
</dbReference>
<keyword evidence="1" id="KW-0496">Mitochondrion</keyword>
<gene>
    <name evidence="4" type="ORF">GN958_ATG18011</name>
</gene>
<keyword evidence="2" id="KW-0479">Metal-binding</keyword>
<dbReference type="SMART" id="SM00485">
    <property type="entry name" value="XPGN"/>
    <property type="match status" value="1"/>
</dbReference>
<keyword evidence="2" id="KW-0539">Nucleus</keyword>
<comment type="subcellular location">
    <subcellularLocation>
        <location evidence="2">Nucleus</location>
    </subcellularLocation>
</comment>
<keyword evidence="2" id="KW-0228">DNA excision</keyword>
<accession>A0A8S9TVJ3</accession>
<feature type="domain" description="XPG N-terminal" evidence="3">
    <location>
        <begin position="1"/>
        <end position="100"/>
    </location>
</feature>
<dbReference type="PANTHER" id="PTHR11081:SF8">
    <property type="entry name" value="EXONUCLEASE 1"/>
    <property type="match status" value="1"/>
</dbReference>
<dbReference type="PANTHER" id="PTHR11081">
    <property type="entry name" value="FLAP ENDONUCLEASE FAMILY MEMBER"/>
    <property type="match status" value="1"/>
</dbReference>
<dbReference type="SUPFAM" id="SSF88723">
    <property type="entry name" value="PIN domain-like"/>
    <property type="match status" value="1"/>
</dbReference>
<proteinExistence type="inferred from homology"/>
<dbReference type="InterPro" id="IPR006085">
    <property type="entry name" value="XPG_DNA_repair_N"/>
</dbReference>
<keyword evidence="2" id="KW-0238">DNA-binding</keyword>
<dbReference type="Proteomes" id="UP000704712">
    <property type="component" value="Unassembled WGS sequence"/>
</dbReference>
<comment type="cofactor">
    <cofactor evidence="2">
        <name>Mg(2+)</name>
        <dbReference type="ChEBI" id="CHEBI:18420"/>
    </cofactor>
    <text evidence="2">Binds 2 magnesium ions per subunit. They probably participate in the reaction catalyzed by the enzyme. May bind an additional third magnesium ion after substrate binding.</text>
</comment>
<evidence type="ECO:0000313" key="4">
    <source>
        <dbReference type="EMBL" id="KAF4132795.1"/>
    </source>
</evidence>
<dbReference type="Gene3D" id="3.40.50.1010">
    <property type="entry name" value="5'-nuclease"/>
    <property type="match status" value="1"/>
</dbReference>
<dbReference type="GO" id="GO:0017108">
    <property type="term" value="F:5'-flap endonuclease activity"/>
    <property type="evidence" value="ECO:0007669"/>
    <property type="project" value="TreeGrafter"/>
</dbReference>
<keyword evidence="2" id="KW-0540">Nuclease</keyword>
<dbReference type="GO" id="GO:0035312">
    <property type="term" value="F:5'-3' DNA exonuclease activity"/>
    <property type="evidence" value="ECO:0007669"/>
    <property type="project" value="UniProtKB-UniRule"/>
</dbReference>
<sequence>MGVDGFLRQLGDAVDRTHLQQFAGQTLAVDALSWLHKACYGCAFELSTSRDTDKYVQYMLRKVDMIRSCGVAKVILVFDGQRLPLKSLTQEKRQSYKEETRKRALQAMAASKRLQGNERQNEANKAYQLMQRSVSITPGTSTNHSKPLRLDLVCDELCVVIRWRGCAKKV</sequence>
<dbReference type="EMBL" id="JAACNO010002498">
    <property type="protein sequence ID" value="KAF4132795.1"/>
    <property type="molecule type" value="Genomic_DNA"/>
</dbReference>
<reference evidence="4" key="1">
    <citation type="submission" date="2020-03" db="EMBL/GenBank/DDBJ databases">
        <title>Hybrid Assembly of Korean Phytophthora infestans isolates.</title>
        <authorList>
            <person name="Prokchorchik M."/>
            <person name="Lee Y."/>
            <person name="Seo J."/>
            <person name="Cho J.-H."/>
            <person name="Park Y.-E."/>
            <person name="Jang D.-C."/>
            <person name="Im J.-S."/>
            <person name="Choi J.-G."/>
            <person name="Park H.-J."/>
            <person name="Lee G.-B."/>
            <person name="Lee Y.-G."/>
            <person name="Hong S.-Y."/>
            <person name="Cho K."/>
            <person name="Sohn K.H."/>
        </authorList>
    </citation>
    <scope>NUCLEOTIDE SEQUENCE</scope>
    <source>
        <strain evidence="4">KR_2_A2</strain>
    </source>
</reference>
<comment type="function">
    <text evidence="2">5'-&gt;3' double-stranded DNA exonuclease which may also possess a cryptic 3'-&gt;5' double-stranded DNA exonuclease activity. Functions in DNA mismatch repair.</text>
</comment>
<dbReference type="GO" id="GO:0003677">
    <property type="term" value="F:DNA binding"/>
    <property type="evidence" value="ECO:0007669"/>
    <property type="project" value="UniProtKB-UniRule"/>
</dbReference>
<evidence type="ECO:0000256" key="1">
    <source>
        <dbReference type="ARBA" id="ARBA00023128"/>
    </source>
</evidence>
<dbReference type="AlphaFoldDB" id="A0A8S9TVJ3"/>
<evidence type="ECO:0000259" key="3">
    <source>
        <dbReference type="SMART" id="SM00485"/>
    </source>
</evidence>
<evidence type="ECO:0000313" key="5">
    <source>
        <dbReference type="Proteomes" id="UP000704712"/>
    </source>
</evidence>
<comment type="similarity">
    <text evidence="2">Belongs to the XPG/RAD2 endonuclease family. EXO1 subfamily.</text>
</comment>
<keyword evidence="2" id="KW-0227">DNA damage</keyword>
<dbReference type="PRINTS" id="PR00853">
    <property type="entry name" value="XPGRADSUPER"/>
</dbReference>
<protein>
    <recommendedName>
        <fullName evidence="2">Exonuclease 1</fullName>
        <ecNumber evidence="2">3.1.-.-</ecNumber>
    </recommendedName>
</protein>
<dbReference type="EC" id="3.1.-.-" evidence="2"/>